<reference evidence="1" key="1">
    <citation type="submission" date="2022-02" db="EMBL/GenBank/DDBJ databases">
        <title>Plant Genome Project.</title>
        <authorList>
            <person name="Zhang R.-G."/>
        </authorList>
    </citation>
    <scope>NUCLEOTIDE SEQUENCE</scope>
    <source>
        <strain evidence="1">AT1</strain>
    </source>
</reference>
<proteinExistence type="predicted"/>
<protein>
    <submittedName>
        <fullName evidence="1">Uncharacterized protein</fullName>
    </submittedName>
</protein>
<dbReference type="Proteomes" id="UP001062846">
    <property type="component" value="Chromosome 3"/>
</dbReference>
<accession>A0ACC0PDU3</accession>
<organism evidence="1 2">
    <name type="scientific">Rhododendron molle</name>
    <name type="common">Chinese azalea</name>
    <name type="synonym">Azalea mollis</name>
    <dbReference type="NCBI Taxonomy" id="49168"/>
    <lineage>
        <taxon>Eukaryota</taxon>
        <taxon>Viridiplantae</taxon>
        <taxon>Streptophyta</taxon>
        <taxon>Embryophyta</taxon>
        <taxon>Tracheophyta</taxon>
        <taxon>Spermatophyta</taxon>
        <taxon>Magnoliopsida</taxon>
        <taxon>eudicotyledons</taxon>
        <taxon>Gunneridae</taxon>
        <taxon>Pentapetalae</taxon>
        <taxon>asterids</taxon>
        <taxon>Ericales</taxon>
        <taxon>Ericaceae</taxon>
        <taxon>Ericoideae</taxon>
        <taxon>Rhodoreae</taxon>
        <taxon>Rhododendron</taxon>
    </lineage>
</organism>
<dbReference type="EMBL" id="CM046390">
    <property type="protein sequence ID" value="KAI8563883.1"/>
    <property type="molecule type" value="Genomic_DNA"/>
</dbReference>
<name>A0ACC0PDU3_RHOML</name>
<evidence type="ECO:0000313" key="1">
    <source>
        <dbReference type="EMBL" id="KAI8563883.1"/>
    </source>
</evidence>
<keyword evidence="2" id="KW-1185">Reference proteome</keyword>
<gene>
    <name evidence="1" type="ORF">RHMOL_Rhmol03G0144000</name>
</gene>
<sequence>MSIAFGFPGSLKPVASPSTSSPGHNLPPLPLQTWPHHQIHPHQTLHPLRSHRHRPPHRCQRLPLRLQRRQTPCLNLSPHHRVLAQLQSVVRVLVGGAEVHIILYQHGFPADSGGPRERERERLNWR</sequence>
<comment type="caution">
    <text evidence="1">The sequence shown here is derived from an EMBL/GenBank/DDBJ whole genome shotgun (WGS) entry which is preliminary data.</text>
</comment>
<evidence type="ECO:0000313" key="2">
    <source>
        <dbReference type="Proteomes" id="UP001062846"/>
    </source>
</evidence>